<reference evidence="1 2" key="1">
    <citation type="journal article" date="2019" name="Gigascience">
        <title>Whole-genome sequence of the oriental lung fluke Paragonimus westermani.</title>
        <authorList>
            <person name="Oey H."/>
            <person name="Zakrzewski M."/>
            <person name="Narain K."/>
            <person name="Devi K.R."/>
            <person name="Agatsuma T."/>
            <person name="Nawaratna S."/>
            <person name="Gobert G.N."/>
            <person name="Jones M.K."/>
            <person name="Ragan M.A."/>
            <person name="McManus D.P."/>
            <person name="Krause L."/>
        </authorList>
    </citation>
    <scope>NUCLEOTIDE SEQUENCE [LARGE SCALE GENOMIC DNA]</scope>
    <source>
        <strain evidence="1 2">IND2009</strain>
    </source>
</reference>
<accession>A0A5J4NA48</accession>
<dbReference type="Proteomes" id="UP000324629">
    <property type="component" value="Unassembled WGS sequence"/>
</dbReference>
<evidence type="ECO:0000313" key="2">
    <source>
        <dbReference type="Proteomes" id="UP000324629"/>
    </source>
</evidence>
<name>A0A5J4NA48_9TREM</name>
<gene>
    <name evidence="1" type="ORF">DEA37_0012586</name>
</gene>
<protein>
    <submittedName>
        <fullName evidence="1">Uncharacterized protein</fullName>
    </submittedName>
</protein>
<sequence length="204" mass="23807">MTTEYMRPGNLEHGSQMLQSTSFLTDIASVDRVAEHNRLSYVRYDAPSGMERPSSACRLCGQWHSVRFRTYRRHVCQQCNRMGHKQSHCSQSTWRLSLRRQSNVMCTRASKIFHRQKYMTLHIGNQQVRLQINSASDNKTILLLAWINFGRPLYRLTNRAVKSAGEYQISFLGELPCTFHFRDKYGSDVYHTCPNNHQNLLGLY</sequence>
<evidence type="ECO:0000313" key="1">
    <source>
        <dbReference type="EMBL" id="KAA3672445.1"/>
    </source>
</evidence>
<dbReference type="AlphaFoldDB" id="A0A5J4NA48"/>
<organism evidence="1 2">
    <name type="scientific">Paragonimus westermani</name>
    <dbReference type="NCBI Taxonomy" id="34504"/>
    <lineage>
        <taxon>Eukaryota</taxon>
        <taxon>Metazoa</taxon>
        <taxon>Spiralia</taxon>
        <taxon>Lophotrochozoa</taxon>
        <taxon>Platyhelminthes</taxon>
        <taxon>Trematoda</taxon>
        <taxon>Digenea</taxon>
        <taxon>Plagiorchiida</taxon>
        <taxon>Troglotremata</taxon>
        <taxon>Troglotrematidae</taxon>
        <taxon>Paragonimus</taxon>
    </lineage>
</organism>
<proteinExistence type="predicted"/>
<comment type="caution">
    <text evidence="1">The sequence shown here is derived from an EMBL/GenBank/DDBJ whole genome shotgun (WGS) entry which is preliminary data.</text>
</comment>
<dbReference type="EMBL" id="QNGE01004896">
    <property type="protein sequence ID" value="KAA3672445.1"/>
    <property type="molecule type" value="Genomic_DNA"/>
</dbReference>
<keyword evidence="2" id="KW-1185">Reference proteome</keyword>